<dbReference type="NCBIfam" id="TIGR02444">
    <property type="entry name" value="TIGR02444 family protein"/>
    <property type="match status" value="1"/>
</dbReference>
<evidence type="ECO:0000313" key="3">
    <source>
        <dbReference type="Proteomes" id="UP000322553"/>
    </source>
</evidence>
<name>A0A1S1NMH6_9GAMM</name>
<dbReference type="AlphaFoldDB" id="A0A1S1NMH6"/>
<feature type="region of interest" description="Disordered" evidence="1">
    <location>
        <begin position="172"/>
        <end position="192"/>
    </location>
</feature>
<keyword evidence="3" id="KW-1185">Reference proteome</keyword>
<evidence type="ECO:0000313" key="2">
    <source>
        <dbReference type="EMBL" id="QEL09772.1"/>
    </source>
</evidence>
<feature type="compositionally biased region" description="Low complexity" evidence="1">
    <location>
        <begin position="177"/>
        <end position="186"/>
    </location>
</feature>
<organism evidence="2 3">
    <name type="scientific">Kushneria phosphatilytica</name>
    <dbReference type="NCBI Taxonomy" id="657387"/>
    <lineage>
        <taxon>Bacteria</taxon>
        <taxon>Pseudomonadati</taxon>
        <taxon>Pseudomonadota</taxon>
        <taxon>Gammaproteobacteria</taxon>
        <taxon>Oceanospirillales</taxon>
        <taxon>Halomonadaceae</taxon>
        <taxon>Kushneria</taxon>
    </lineage>
</organism>
<proteinExistence type="predicted"/>
<evidence type="ECO:0000256" key="1">
    <source>
        <dbReference type="SAM" id="MobiDB-lite"/>
    </source>
</evidence>
<sequence>MSMPETAQSNRFEPDLRRFALTLYGRPGVEAACLTLQDEGGLDVCELLWRCWLAHHGLAPGPATEAGLADIRRWQREMTAPLRHRRRRLKSLATDEPRLETLRTHLKRAELESELEALTRLQALAELHDSVTSAPHHSLAIELTTHYHPSVASLEAALTTLAQQAMALPPWPEQRVPAAETPNAPEAARRPS</sequence>
<dbReference type="STRING" id="657387.BH688_13620"/>
<gene>
    <name evidence="2" type="ORF">FY550_00595</name>
</gene>
<dbReference type="KEGG" id="kuy:FY550_00595"/>
<dbReference type="Pfam" id="PF09523">
    <property type="entry name" value="DUF2390"/>
    <property type="match status" value="1"/>
</dbReference>
<accession>A0A1S1NMH6</accession>
<protein>
    <submittedName>
        <fullName evidence="2">TIGR02444 family protein</fullName>
    </submittedName>
</protein>
<dbReference type="InterPro" id="IPR012659">
    <property type="entry name" value="CHP02444"/>
</dbReference>
<dbReference type="OrthoDB" id="5795846at2"/>
<dbReference type="EMBL" id="CP043420">
    <property type="protein sequence ID" value="QEL09772.1"/>
    <property type="molecule type" value="Genomic_DNA"/>
</dbReference>
<dbReference type="Proteomes" id="UP000322553">
    <property type="component" value="Chromosome"/>
</dbReference>
<reference evidence="2 3" key="1">
    <citation type="submission" date="2019-08" db="EMBL/GenBank/DDBJ databases">
        <title>Complete genome sequence of Kushneria sp. YCWA18, a halophilic phosphate-solubilizing bacterium isolated from Daqiao saltern in China.</title>
        <authorList>
            <person name="Du G.-X."/>
            <person name="Qu L.-Y."/>
        </authorList>
    </citation>
    <scope>NUCLEOTIDE SEQUENCE [LARGE SCALE GENOMIC DNA]</scope>
    <source>
        <strain evidence="2 3">YCWA18</strain>
    </source>
</reference>